<protein>
    <submittedName>
        <fullName evidence="1">Uncharacterized protein</fullName>
    </submittedName>
</protein>
<dbReference type="Proteomes" id="UP000799777">
    <property type="component" value="Unassembled WGS sequence"/>
</dbReference>
<dbReference type="AlphaFoldDB" id="A0A9P4GXJ2"/>
<feature type="non-terminal residue" evidence="1">
    <location>
        <position position="1"/>
    </location>
</feature>
<dbReference type="EMBL" id="ML978323">
    <property type="protein sequence ID" value="KAF2023817.1"/>
    <property type="molecule type" value="Genomic_DNA"/>
</dbReference>
<proteinExistence type="predicted"/>
<gene>
    <name evidence="1" type="ORF">EK21DRAFT_80077</name>
</gene>
<name>A0A9P4GXJ2_9PLEO</name>
<sequence length="79" mass="9271">RDRWKPLSVPSEFFIQHKKQPIDYIYAENHEKKIYFLEYVNIAFQDKNGADIWSTTGDGEMDLPADVGVYVYKGTLRVD</sequence>
<evidence type="ECO:0000313" key="2">
    <source>
        <dbReference type="Proteomes" id="UP000799777"/>
    </source>
</evidence>
<reference evidence="1" key="1">
    <citation type="journal article" date="2020" name="Stud. Mycol.">
        <title>101 Dothideomycetes genomes: a test case for predicting lifestyles and emergence of pathogens.</title>
        <authorList>
            <person name="Haridas S."/>
            <person name="Albert R."/>
            <person name="Binder M."/>
            <person name="Bloem J."/>
            <person name="Labutti K."/>
            <person name="Salamov A."/>
            <person name="Andreopoulos B."/>
            <person name="Baker S."/>
            <person name="Barry K."/>
            <person name="Bills G."/>
            <person name="Bluhm B."/>
            <person name="Cannon C."/>
            <person name="Castanera R."/>
            <person name="Culley D."/>
            <person name="Daum C."/>
            <person name="Ezra D."/>
            <person name="Gonzalez J."/>
            <person name="Henrissat B."/>
            <person name="Kuo A."/>
            <person name="Liang C."/>
            <person name="Lipzen A."/>
            <person name="Lutzoni F."/>
            <person name="Magnuson J."/>
            <person name="Mondo S."/>
            <person name="Nolan M."/>
            <person name="Ohm R."/>
            <person name="Pangilinan J."/>
            <person name="Park H.-J."/>
            <person name="Ramirez L."/>
            <person name="Alfaro M."/>
            <person name="Sun H."/>
            <person name="Tritt A."/>
            <person name="Yoshinaga Y."/>
            <person name="Zwiers L.-H."/>
            <person name="Turgeon B."/>
            <person name="Goodwin S."/>
            <person name="Spatafora J."/>
            <person name="Crous P."/>
            <person name="Grigoriev I."/>
        </authorList>
    </citation>
    <scope>NUCLEOTIDE SEQUENCE</scope>
    <source>
        <strain evidence="1">CBS 110217</strain>
    </source>
</reference>
<accession>A0A9P4GXJ2</accession>
<organism evidence="1 2">
    <name type="scientific">Setomelanomma holmii</name>
    <dbReference type="NCBI Taxonomy" id="210430"/>
    <lineage>
        <taxon>Eukaryota</taxon>
        <taxon>Fungi</taxon>
        <taxon>Dikarya</taxon>
        <taxon>Ascomycota</taxon>
        <taxon>Pezizomycotina</taxon>
        <taxon>Dothideomycetes</taxon>
        <taxon>Pleosporomycetidae</taxon>
        <taxon>Pleosporales</taxon>
        <taxon>Pleosporineae</taxon>
        <taxon>Phaeosphaeriaceae</taxon>
        <taxon>Setomelanomma</taxon>
    </lineage>
</organism>
<evidence type="ECO:0000313" key="1">
    <source>
        <dbReference type="EMBL" id="KAF2023817.1"/>
    </source>
</evidence>
<comment type="caution">
    <text evidence="1">The sequence shown here is derived from an EMBL/GenBank/DDBJ whole genome shotgun (WGS) entry which is preliminary data.</text>
</comment>
<dbReference type="OrthoDB" id="3783360at2759"/>
<keyword evidence="2" id="KW-1185">Reference proteome</keyword>